<dbReference type="Pfam" id="PF03480">
    <property type="entry name" value="DctP"/>
    <property type="match status" value="1"/>
</dbReference>
<comment type="similarity">
    <text evidence="2">Belongs to the bacterial solute-binding protein 7 family.</text>
</comment>
<name>A0A261UF58_9BORD</name>
<dbReference type="CDD" id="cd13603">
    <property type="entry name" value="PBP2_TRAP_Siap_TeaA_like"/>
    <property type="match status" value="1"/>
</dbReference>
<evidence type="ECO:0000256" key="5">
    <source>
        <dbReference type="SAM" id="SignalP"/>
    </source>
</evidence>
<dbReference type="InterPro" id="IPR018389">
    <property type="entry name" value="DctP_fam"/>
</dbReference>
<dbReference type="PANTHER" id="PTHR33376">
    <property type="match status" value="1"/>
</dbReference>
<dbReference type="AlphaFoldDB" id="A0A261UF58"/>
<dbReference type="PIRSF" id="PIRSF006470">
    <property type="entry name" value="DctB"/>
    <property type="match status" value="1"/>
</dbReference>
<dbReference type="InterPro" id="IPR004682">
    <property type="entry name" value="TRAP_DctP"/>
</dbReference>
<dbReference type="InterPro" id="IPR038404">
    <property type="entry name" value="TRAP_DctP_sf"/>
</dbReference>
<comment type="caution">
    <text evidence="6">The sequence shown here is derived from an EMBL/GenBank/DDBJ whole genome shotgun (WGS) entry which is preliminary data.</text>
</comment>
<reference evidence="7" key="1">
    <citation type="submission" date="2017-05" db="EMBL/GenBank/DDBJ databases">
        <title>Complete and WGS of Bordetella genogroups.</title>
        <authorList>
            <person name="Spilker T."/>
            <person name="Lipuma J."/>
        </authorList>
    </citation>
    <scope>NUCLEOTIDE SEQUENCE [LARGE SCALE GENOMIC DNA]</scope>
    <source>
        <strain evidence="7">AU8856</strain>
    </source>
</reference>
<sequence length="335" mass="36035">MNITRRHLIQAAGAVALGAALPAARAAAAFSWKFGHGFPPSHPIHKRAVEAAAWIKQQSKGQVDINVFPNSQLGGDNDLLSQVYSGGIEMFTTGGIIMSTLVPHAAISGLGFIFADYPSVWSAMDGKLGAFVRDAFAKKGLHAVDRIWDNGFREITTSSRPIAQPQDLANLKIRVPVSPLYISLFKALGAAPTSINLAEVYTALQTGVVEGQENPLVVTDTAKFYEVQKYCSLTNHIWDGSWIVINGDAWEGLPPDLQAIVSKGFNDLAPQQRADIAQLNDSLGASLAQRGLKVNHADPAPFRDALRKAGFYTDWQSKFGAQAWAVLESAVGKLS</sequence>
<proteinExistence type="inferred from homology"/>
<dbReference type="PROSITE" id="PS51318">
    <property type="entry name" value="TAT"/>
    <property type="match status" value="1"/>
</dbReference>
<feature type="signal peptide" evidence="5">
    <location>
        <begin position="1"/>
        <end position="26"/>
    </location>
</feature>
<evidence type="ECO:0000313" key="6">
    <source>
        <dbReference type="EMBL" id="OZI60576.1"/>
    </source>
</evidence>
<evidence type="ECO:0000256" key="2">
    <source>
        <dbReference type="ARBA" id="ARBA00009023"/>
    </source>
</evidence>
<evidence type="ECO:0000256" key="4">
    <source>
        <dbReference type="ARBA" id="ARBA00022729"/>
    </source>
</evidence>
<dbReference type="GO" id="GO:0055085">
    <property type="term" value="P:transmembrane transport"/>
    <property type="evidence" value="ECO:0007669"/>
    <property type="project" value="InterPro"/>
</dbReference>
<dbReference type="GO" id="GO:0030288">
    <property type="term" value="C:outer membrane-bounded periplasmic space"/>
    <property type="evidence" value="ECO:0007669"/>
    <property type="project" value="InterPro"/>
</dbReference>
<comment type="subcellular location">
    <subcellularLocation>
        <location evidence="1">Cell envelope</location>
    </subcellularLocation>
</comment>
<keyword evidence="4 5" id="KW-0732">Signal</keyword>
<evidence type="ECO:0000256" key="3">
    <source>
        <dbReference type="ARBA" id="ARBA00022448"/>
    </source>
</evidence>
<accession>A0A261UF58</accession>
<dbReference type="NCBIfam" id="NF037995">
    <property type="entry name" value="TRAP_S1"/>
    <property type="match status" value="1"/>
</dbReference>
<dbReference type="OrthoDB" id="9794826at2"/>
<protein>
    <submittedName>
        <fullName evidence="6">ABC transporter substrate-binding protein</fullName>
    </submittedName>
</protein>
<dbReference type="EMBL" id="NEVS01000004">
    <property type="protein sequence ID" value="OZI60576.1"/>
    <property type="molecule type" value="Genomic_DNA"/>
</dbReference>
<keyword evidence="3" id="KW-0813">Transport</keyword>
<dbReference type="InterPro" id="IPR006311">
    <property type="entry name" value="TAT_signal"/>
</dbReference>
<dbReference type="PANTHER" id="PTHR33376:SF4">
    <property type="entry name" value="SIALIC ACID-BINDING PERIPLASMIC PROTEIN SIAP"/>
    <property type="match status" value="1"/>
</dbReference>
<dbReference type="NCBIfam" id="TIGR00787">
    <property type="entry name" value="dctP"/>
    <property type="match status" value="1"/>
</dbReference>
<organism evidence="6 7">
    <name type="scientific">Bordetella genomosp. 11</name>
    <dbReference type="NCBI Taxonomy" id="1416808"/>
    <lineage>
        <taxon>Bacteria</taxon>
        <taxon>Pseudomonadati</taxon>
        <taxon>Pseudomonadota</taxon>
        <taxon>Betaproteobacteria</taxon>
        <taxon>Burkholderiales</taxon>
        <taxon>Alcaligenaceae</taxon>
        <taxon>Bordetella</taxon>
    </lineage>
</organism>
<evidence type="ECO:0000256" key="1">
    <source>
        <dbReference type="ARBA" id="ARBA00004196"/>
    </source>
</evidence>
<dbReference type="Proteomes" id="UP000215767">
    <property type="component" value="Unassembled WGS sequence"/>
</dbReference>
<keyword evidence="7" id="KW-1185">Reference proteome</keyword>
<feature type="chain" id="PRO_5012175877" evidence="5">
    <location>
        <begin position="27"/>
        <end position="335"/>
    </location>
</feature>
<dbReference type="Gene3D" id="3.40.190.170">
    <property type="entry name" value="Bacterial extracellular solute-binding protein, family 7"/>
    <property type="match status" value="1"/>
</dbReference>
<gene>
    <name evidence="6" type="ORF">CAL28_14335</name>
</gene>
<evidence type="ECO:0000313" key="7">
    <source>
        <dbReference type="Proteomes" id="UP000215767"/>
    </source>
</evidence>